<dbReference type="EMBL" id="CAJOBA010045293">
    <property type="protein sequence ID" value="CAF4175008.1"/>
    <property type="molecule type" value="Genomic_DNA"/>
</dbReference>
<evidence type="ECO:0008006" key="6">
    <source>
        <dbReference type="Google" id="ProtNLM"/>
    </source>
</evidence>
<sequence>MVFLDTLLAKMHEEQLTMEDIQEEVGQDSEDDLERACTMDDLKQLDYLECVIKGQRFAMLEEKVFLSTLLRKFSLMTTQKIQDVCLALKIVMRPVEPIHIVLKRRC</sequence>
<evidence type="ECO:0000313" key="1">
    <source>
        <dbReference type="EMBL" id="CAF1313504.1"/>
    </source>
</evidence>
<dbReference type="GO" id="GO:0005506">
    <property type="term" value="F:iron ion binding"/>
    <property type="evidence" value="ECO:0007669"/>
    <property type="project" value="InterPro"/>
</dbReference>
<evidence type="ECO:0000313" key="4">
    <source>
        <dbReference type="EMBL" id="CAF4175008.1"/>
    </source>
</evidence>
<dbReference type="Proteomes" id="UP000682733">
    <property type="component" value="Unassembled WGS sequence"/>
</dbReference>
<accession>A0A815EME1</accession>
<comment type="caution">
    <text evidence="1">The sequence shown here is derived from an EMBL/GenBank/DDBJ whole genome shotgun (WGS) entry which is preliminary data.</text>
</comment>
<keyword evidence="5" id="KW-1185">Reference proteome</keyword>
<dbReference type="EMBL" id="CAJOBC010043869">
    <property type="protein sequence ID" value="CAF4153337.1"/>
    <property type="molecule type" value="Genomic_DNA"/>
</dbReference>
<dbReference type="Gene3D" id="1.10.630.10">
    <property type="entry name" value="Cytochrome P450"/>
    <property type="match status" value="1"/>
</dbReference>
<dbReference type="EMBL" id="CAJNOQ010013058">
    <property type="protein sequence ID" value="CAF1313504.1"/>
    <property type="molecule type" value="Genomic_DNA"/>
</dbReference>
<dbReference type="OrthoDB" id="6437060at2759"/>
<dbReference type="Proteomes" id="UP000681722">
    <property type="component" value="Unassembled WGS sequence"/>
</dbReference>
<dbReference type="SUPFAM" id="SSF48264">
    <property type="entry name" value="Cytochrome P450"/>
    <property type="match status" value="1"/>
</dbReference>
<dbReference type="AlphaFoldDB" id="A0A815EME1"/>
<evidence type="ECO:0000313" key="3">
    <source>
        <dbReference type="EMBL" id="CAF4153337.1"/>
    </source>
</evidence>
<reference evidence="1" key="1">
    <citation type="submission" date="2021-02" db="EMBL/GenBank/DDBJ databases">
        <authorList>
            <person name="Nowell W R."/>
        </authorList>
    </citation>
    <scope>NUCLEOTIDE SEQUENCE</scope>
</reference>
<dbReference type="GO" id="GO:0020037">
    <property type="term" value="F:heme binding"/>
    <property type="evidence" value="ECO:0007669"/>
    <property type="project" value="InterPro"/>
</dbReference>
<dbReference type="InterPro" id="IPR036396">
    <property type="entry name" value="Cyt_P450_sf"/>
</dbReference>
<proteinExistence type="predicted"/>
<organism evidence="1 5">
    <name type="scientific">Didymodactylos carnosus</name>
    <dbReference type="NCBI Taxonomy" id="1234261"/>
    <lineage>
        <taxon>Eukaryota</taxon>
        <taxon>Metazoa</taxon>
        <taxon>Spiralia</taxon>
        <taxon>Gnathifera</taxon>
        <taxon>Rotifera</taxon>
        <taxon>Eurotatoria</taxon>
        <taxon>Bdelloidea</taxon>
        <taxon>Philodinida</taxon>
        <taxon>Philodinidae</taxon>
        <taxon>Didymodactylos</taxon>
    </lineage>
</organism>
<dbReference type="Proteomes" id="UP000663829">
    <property type="component" value="Unassembled WGS sequence"/>
</dbReference>
<gene>
    <name evidence="1" type="ORF">GPM918_LOCUS29113</name>
    <name evidence="2" type="ORF">OVA965_LOCUS31429</name>
    <name evidence="3" type="ORF">SRO942_LOCUS29673</name>
    <name evidence="4" type="ORF">TMI583_LOCUS32257</name>
</gene>
<evidence type="ECO:0000313" key="2">
    <source>
        <dbReference type="EMBL" id="CAF1365422.1"/>
    </source>
</evidence>
<dbReference type="GO" id="GO:0016705">
    <property type="term" value="F:oxidoreductase activity, acting on paired donors, with incorporation or reduction of molecular oxygen"/>
    <property type="evidence" value="ECO:0007669"/>
    <property type="project" value="InterPro"/>
</dbReference>
<dbReference type="Proteomes" id="UP000677228">
    <property type="component" value="Unassembled WGS sequence"/>
</dbReference>
<evidence type="ECO:0000313" key="5">
    <source>
        <dbReference type="Proteomes" id="UP000663829"/>
    </source>
</evidence>
<name>A0A815EME1_9BILA</name>
<dbReference type="EMBL" id="CAJNOK010023636">
    <property type="protein sequence ID" value="CAF1365422.1"/>
    <property type="molecule type" value="Genomic_DNA"/>
</dbReference>
<dbReference type="GO" id="GO:0004497">
    <property type="term" value="F:monooxygenase activity"/>
    <property type="evidence" value="ECO:0007669"/>
    <property type="project" value="InterPro"/>
</dbReference>
<protein>
    <recommendedName>
        <fullName evidence="6">Cytochrome P450</fullName>
    </recommendedName>
</protein>